<dbReference type="Proteomes" id="UP000830375">
    <property type="component" value="Unassembled WGS sequence"/>
</dbReference>
<evidence type="ECO:0000256" key="1">
    <source>
        <dbReference type="SAM" id="MobiDB-lite"/>
    </source>
</evidence>
<reference evidence="2 3" key="1">
    <citation type="submission" date="2022-01" db="EMBL/GenBank/DDBJ databases">
        <title>A high-quality chromosome-level genome assembly of rohu carp, Labeo rohita.</title>
        <authorList>
            <person name="Arick M.A. II"/>
            <person name="Hsu C.-Y."/>
            <person name="Magbanua Z."/>
            <person name="Pechanova O."/>
            <person name="Grover C."/>
            <person name="Miller E."/>
            <person name="Thrash A."/>
            <person name="Ezzel L."/>
            <person name="Alam S."/>
            <person name="Benzie J."/>
            <person name="Hamilton M."/>
            <person name="Karsi A."/>
            <person name="Lawrence M.L."/>
            <person name="Peterson D.G."/>
        </authorList>
    </citation>
    <scope>NUCLEOTIDE SEQUENCE [LARGE SCALE GENOMIC DNA]</scope>
    <source>
        <strain evidence="3">BAU-BD-2019</strain>
        <tissue evidence="2">Blood</tissue>
    </source>
</reference>
<evidence type="ECO:0000313" key="3">
    <source>
        <dbReference type="Proteomes" id="UP000830375"/>
    </source>
</evidence>
<evidence type="ECO:0000313" key="2">
    <source>
        <dbReference type="EMBL" id="KAI2647839.1"/>
    </source>
</evidence>
<sequence>MHYSFIKSFSELASVSAYVNCTLSYVDSFNPVAAVSGNPSQMGVAGRVGAMGPDGSSNMGTPLIPDNGVMLNDRFSEGGPLQMGSPVSGRPGVDSPQQQQHSPMVAGAGSVPGVVGQSGFGRGSPVGGNFDGPNNKRRRY</sequence>
<proteinExistence type="predicted"/>
<organism evidence="2 3">
    <name type="scientific">Labeo rohita</name>
    <name type="common">Indian major carp</name>
    <name type="synonym">Cyprinus rohita</name>
    <dbReference type="NCBI Taxonomy" id="84645"/>
    <lineage>
        <taxon>Eukaryota</taxon>
        <taxon>Metazoa</taxon>
        <taxon>Chordata</taxon>
        <taxon>Craniata</taxon>
        <taxon>Vertebrata</taxon>
        <taxon>Euteleostomi</taxon>
        <taxon>Actinopterygii</taxon>
        <taxon>Neopterygii</taxon>
        <taxon>Teleostei</taxon>
        <taxon>Ostariophysi</taxon>
        <taxon>Cypriniformes</taxon>
        <taxon>Cyprinidae</taxon>
        <taxon>Labeoninae</taxon>
        <taxon>Labeonini</taxon>
        <taxon>Labeo</taxon>
    </lineage>
</organism>
<feature type="region of interest" description="Disordered" evidence="1">
    <location>
        <begin position="46"/>
        <end position="140"/>
    </location>
</feature>
<gene>
    <name evidence="2" type="ORF">H4Q32_030864</name>
</gene>
<protein>
    <submittedName>
        <fullName evidence="2">Paraspeckle component 1</fullName>
    </submittedName>
</protein>
<keyword evidence="3" id="KW-1185">Reference proteome</keyword>
<feature type="compositionally biased region" description="Gly residues" evidence="1">
    <location>
        <begin position="116"/>
        <end position="130"/>
    </location>
</feature>
<accession>A0ABQ8LBJ0</accession>
<feature type="compositionally biased region" description="Low complexity" evidence="1">
    <location>
        <begin position="105"/>
        <end position="115"/>
    </location>
</feature>
<dbReference type="EMBL" id="JACTAM010000107">
    <property type="protein sequence ID" value="KAI2647839.1"/>
    <property type="molecule type" value="Genomic_DNA"/>
</dbReference>
<name>A0ABQ8LBJ0_LABRO</name>
<comment type="caution">
    <text evidence="2">The sequence shown here is derived from an EMBL/GenBank/DDBJ whole genome shotgun (WGS) entry which is preliminary data.</text>
</comment>